<dbReference type="RefSeq" id="WP_303764012.1">
    <property type="nucleotide sequence ID" value="NZ_JABZGR010000015.1"/>
</dbReference>
<organism evidence="1 2">
    <name type="scientific">Alloprevotella tannerae</name>
    <dbReference type="NCBI Taxonomy" id="76122"/>
    <lineage>
        <taxon>Bacteria</taxon>
        <taxon>Pseudomonadati</taxon>
        <taxon>Bacteroidota</taxon>
        <taxon>Bacteroidia</taxon>
        <taxon>Bacteroidales</taxon>
        <taxon>Prevotellaceae</taxon>
        <taxon>Alloprevotella</taxon>
    </lineage>
</organism>
<dbReference type="AlphaFoldDB" id="A0A929WZZ0"/>
<dbReference type="Proteomes" id="UP000704068">
    <property type="component" value="Unassembled WGS sequence"/>
</dbReference>
<dbReference type="EMBL" id="JABZGR010000015">
    <property type="protein sequence ID" value="MBF0970523.1"/>
    <property type="molecule type" value="Genomic_DNA"/>
</dbReference>
<reference evidence="1" key="1">
    <citation type="submission" date="2020-04" db="EMBL/GenBank/DDBJ databases">
        <title>Deep metagenomics examines the oral microbiome during advanced dental caries in children, revealing novel taxa and co-occurrences with host molecules.</title>
        <authorList>
            <person name="Baker J.L."/>
            <person name="Morton J.T."/>
            <person name="Dinis M."/>
            <person name="Alvarez R."/>
            <person name="Tran N.C."/>
            <person name="Knight R."/>
            <person name="Edlund A."/>
        </authorList>
    </citation>
    <scope>NUCLEOTIDE SEQUENCE</scope>
    <source>
        <strain evidence="1">JCVI_34_bin.1</strain>
    </source>
</reference>
<proteinExistence type="predicted"/>
<accession>A0A929WZZ0</accession>
<sequence length="64" mass="6857">MEIFTLPLTNNRTIFALLPIHIEVSMLPTSNELITFVPHATQGELSTPSAKNNPIGVSLLAGQG</sequence>
<evidence type="ECO:0000313" key="1">
    <source>
        <dbReference type="EMBL" id="MBF0970523.1"/>
    </source>
</evidence>
<gene>
    <name evidence="1" type="ORF">HXK21_05725</name>
</gene>
<comment type="caution">
    <text evidence="1">The sequence shown here is derived from an EMBL/GenBank/DDBJ whole genome shotgun (WGS) entry which is preliminary data.</text>
</comment>
<evidence type="ECO:0000313" key="2">
    <source>
        <dbReference type="Proteomes" id="UP000704068"/>
    </source>
</evidence>
<protein>
    <submittedName>
        <fullName evidence="1">Uncharacterized protein</fullName>
    </submittedName>
</protein>
<name>A0A929WZZ0_9BACT</name>